<dbReference type="InterPro" id="IPR050570">
    <property type="entry name" value="Cell_wall_metabolism_enzyme"/>
</dbReference>
<proteinExistence type="predicted"/>
<dbReference type="Pfam" id="PF01551">
    <property type="entry name" value="Peptidase_M23"/>
    <property type="match status" value="1"/>
</dbReference>
<dbReference type="Pfam" id="PF01476">
    <property type="entry name" value="LysM"/>
    <property type="match status" value="1"/>
</dbReference>
<dbReference type="SMART" id="SM00257">
    <property type="entry name" value="LysM"/>
    <property type="match status" value="1"/>
</dbReference>
<evidence type="ECO:0000313" key="4">
    <source>
        <dbReference type="Proteomes" id="UP000704611"/>
    </source>
</evidence>
<gene>
    <name evidence="3" type="ORF">KQY15_04410</name>
</gene>
<feature type="region of interest" description="Disordered" evidence="1">
    <location>
        <begin position="94"/>
        <end position="159"/>
    </location>
</feature>
<dbReference type="InterPro" id="IPR016047">
    <property type="entry name" value="M23ase_b-sheet_dom"/>
</dbReference>
<feature type="compositionally biased region" description="Low complexity" evidence="1">
    <location>
        <begin position="117"/>
        <end position="142"/>
    </location>
</feature>
<keyword evidence="4" id="KW-1185">Reference proteome</keyword>
<feature type="domain" description="LysM" evidence="2">
    <location>
        <begin position="39"/>
        <end position="83"/>
    </location>
</feature>
<feature type="compositionally biased region" description="Polar residues" evidence="1">
    <location>
        <begin position="94"/>
        <end position="116"/>
    </location>
</feature>
<feature type="compositionally biased region" description="Polar residues" evidence="1">
    <location>
        <begin position="144"/>
        <end position="153"/>
    </location>
</feature>
<dbReference type="RefSeq" id="WP_217667538.1">
    <property type="nucleotide sequence ID" value="NZ_JAHRID010000001.1"/>
</dbReference>
<evidence type="ECO:0000259" key="2">
    <source>
        <dbReference type="PROSITE" id="PS51782"/>
    </source>
</evidence>
<dbReference type="CDD" id="cd00118">
    <property type="entry name" value="LysM"/>
    <property type="match status" value="1"/>
</dbReference>
<accession>A0ABS6MHN9</accession>
<evidence type="ECO:0000313" key="3">
    <source>
        <dbReference type="EMBL" id="MBV2128331.1"/>
    </source>
</evidence>
<name>A0ABS6MHN9_9GAMM</name>
<reference evidence="3 4" key="1">
    <citation type="submission" date="2021-06" db="EMBL/GenBank/DDBJ databases">
        <title>Rheinheimera indica sp. nov., isolated from deep-sea sediment.</title>
        <authorList>
            <person name="Wang Z."/>
            <person name="Zhang X.-Y."/>
        </authorList>
    </citation>
    <scope>NUCLEOTIDE SEQUENCE [LARGE SCALE GENOMIC DNA]</scope>
    <source>
        <strain evidence="3 4">SM2107</strain>
    </source>
</reference>
<dbReference type="CDD" id="cd12797">
    <property type="entry name" value="M23_peptidase"/>
    <property type="match status" value="1"/>
</dbReference>
<dbReference type="InterPro" id="IPR018392">
    <property type="entry name" value="LysM"/>
</dbReference>
<comment type="caution">
    <text evidence="3">The sequence shown here is derived from an EMBL/GenBank/DDBJ whole genome shotgun (WGS) entry which is preliminary data.</text>
</comment>
<dbReference type="PANTHER" id="PTHR21666">
    <property type="entry name" value="PEPTIDASE-RELATED"/>
    <property type="match status" value="1"/>
</dbReference>
<organism evidence="3 4">
    <name type="scientific">Arsukibacterium indicum</name>
    <dbReference type="NCBI Taxonomy" id="2848612"/>
    <lineage>
        <taxon>Bacteria</taxon>
        <taxon>Pseudomonadati</taxon>
        <taxon>Pseudomonadota</taxon>
        <taxon>Gammaproteobacteria</taxon>
        <taxon>Chromatiales</taxon>
        <taxon>Chromatiaceae</taxon>
        <taxon>Arsukibacterium</taxon>
    </lineage>
</organism>
<evidence type="ECO:0000256" key="1">
    <source>
        <dbReference type="SAM" id="MobiDB-lite"/>
    </source>
</evidence>
<dbReference type="PROSITE" id="PS51782">
    <property type="entry name" value="LYSM"/>
    <property type="match status" value="1"/>
</dbReference>
<dbReference type="EMBL" id="JAHRID010000001">
    <property type="protein sequence ID" value="MBV2128331.1"/>
    <property type="molecule type" value="Genomic_DNA"/>
</dbReference>
<sequence length="293" mass="31496">MLLMVLAACTSSSGPAPVTTLELRENPYRERNRGSLAASQYVVQRGDTLYSIAFRAGLDVRTLASRNNIKSPYIIYPGQVLQLVASSTGQVAAKKSQPTSKSATNTSARPQPGQVSKATGTAKTATTNSKQAKSNSSANATKPVASSNQTRYVQTVPAAEDKKTANNTSVGNKVQWRWPVKGKIVSRFSASEHGNKGVDIAGQEGSRINAAADGQVVYAGSALRGYGNLIIIKHNDDYLSAYAHNKRILVAERQQVRAGQQIAEMGSTDATDSRLHFEIRFRGKSVDPLRYLP</sequence>
<protein>
    <submittedName>
        <fullName evidence="3">Peptidoglycan DD-metalloendopeptidase family protein</fullName>
    </submittedName>
</protein>
<dbReference type="Proteomes" id="UP000704611">
    <property type="component" value="Unassembled WGS sequence"/>
</dbReference>
<dbReference type="PANTHER" id="PTHR21666:SF263">
    <property type="entry name" value="MUREIN HYDROLASE ACTIVATOR NLPD"/>
    <property type="match status" value="1"/>
</dbReference>